<evidence type="ECO:0000256" key="6">
    <source>
        <dbReference type="SAM" id="Phobius"/>
    </source>
</evidence>
<gene>
    <name evidence="8" type="ORF">A2909_02545</name>
</gene>
<keyword evidence="2" id="KW-0732">Signal</keyword>
<dbReference type="InterPro" id="IPR013766">
    <property type="entry name" value="Thioredoxin_domain"/>
</dbReference>
<dbReference type="PROSITE" id="PS51352">
    <property type="entry name" value="THIOREDOXIN_2"/>
    <property type="match status" value="1"/>
</dbReference>
<proteinExistence type="inferred from homology"/>
<evidence type="ECO:0000313" key="8">
    <source>
        <dbReference type="EMBL" id="OHA14341.1"/>
    </source>
</evidence>
<comment type="caution">
    <text evidence="8">The sequence shown here is derived from an EMBL/GenBank/DDBJ whole genome shotgun (WGS) entry which is preliminary data.</text>
</comment>
<dbReference type="EMBL" id="MHQZ01000012">
    <property type="protein sequence ID" value="OHA14341.1"/>
    <property type="molecule type" value="Genomic_DNA"/>
</dbReference>
<dbReference type="Proteomes" id="UP000178302">
    <property type="component" value="Unassembled WGS sequence"/>
</dbReference>
<dbReference type="InterPro" id="IPR036249">
    <property type="entry name" value="Thioredoxin-like_sf"/>
</dbReference>
<keyword evidence="3" id="KW-0560">Oxidoreductase</keyword>
<comment type="similarity">
    <text evidence="1">Belongs to the thioredoxin family. DsbA subfamily.</text>
</comment>
<evidence type="ECO:0000256" key="5">
    <source>
        <dbReference type="ARBA" id="ARBA00023284"/>
    </source>
</evidence>
<dbReference type="AlphaFoldDB" id="A0A1G2LU48"/>
<keyword evidence="4" id="KW-1015">Disulfide bond</keyword>
<evidence type="ECO:0000313" key="9">
    <source>
        <dbReference type="Proteomes" id="UP000178302"/>
    </source>
</evidence>
<keyword evidence="6" id="KW-0472">Membrane</keyword>
<dbReference type="Gene3D" id="3.40.30.10">
    <property type="entry name" value="Glutaredoxin"/>
    <property type="match status" value="1"/>
</dbReference>
<evidence type="ECO:0000256" key="2">
    <source>
        <dbReference type="ARBA" id="ARBA00022729"/>
    </source>
</evidence>
<keyword evidence="6" id="KW-1133">Transmembrane helix</keyword>
<dbReference type="GO" id="GO:0016491">
    <property type="term" value="F:oxidoreductase activity"/>
    <property type="evidence" value="ECO:0007669"/>
    <property type="project" value="UniProtKB-KW"/>
</dbReference>
<organism evidence="8 9">
    <name type="scientific">Candidatus Tagabacteria bacterium RIFCSPLOWO2_01_FULL_39_11</name>
    <dbReference type="NCBI Taxonomy" id="1802295"/>
    <lineage>
        <taxon>Bacteria</taxon>
        <taxon>Candidatus Tagaibacteriota</taxon>
    </lineage>
</organism>
<accession>A0A1G2LU48</accession>
<dbReference type="SUPFAM" id="SSF52833">
    <property type="entry name" value="Thioredoxin-like"/>
    <property type="match status" value="1"/>
</dbReference>
<dbReference type="Pfam" id="PF13462">
    <property type="entry name" value="Thioredoxin_4"/>
    <property type="match status" value="1"/>
</dbReference>
<dbReference type="InterPro" id="IPR012336">
    <property type="entry name" value="Thioredoxin-like_fold"/>
</dbReference>
<evidence type="ECO:0000259" key="7">
    <source>
        <dbReference type="PROSITE" id="PS51352"/>
    </source>
</evidence>
<dbReference type="PANTHER" id="PTHR13887">
    <property type="entry name" value="GLUTATHIONE S-TRANSFERASE KAPPA"/>
    <property type="match status" value="1"/>
</dbReference>
<dbReference type="PANTHER" id="PTHR13887:SF14">
    <property type="entry name" value="DISULFIDE BOND FORMATION PROTEIN D"/>
    <property type="match status" value="1"/>
</dbReference>
<name>A0A1G2LU48_9BACT</name>
<evidence type="ECO:0000256" key="1">
    <source>
        <dbReference type="ARBA" id="ARBA00005791"/>
    </source>
</evidence>
<evidence type="ECO:0000256" key="3">
    <source>
        <dbReference type="ARBA" id="ARBA00023002"/>
    </source>
</evidence>
<protein>
    <recommendedName>
        <fullName evidence="7">Thioredoxin domain-containing protein</fullName>
    </recommendedName>
</protein>
<keyword evidence="5" id="KW-0676">Redox-active center</keyword>
<feature type="transmembrane region" description="Helical" evidence="6">
    <location>
        <begin position="6"/>
        <end position="24"/>
    </location>
</feature>
<keyword evidence="6" id="KW-0812">Transmembrane</keyword>
<reference evidence="8 9" key="1">
    <citation type="journal article" date="2016" name="Nat. Commun.">
        <title>Thousands of microbial genomes shed light on interconnected biogeochemical processes in an aquifer system.</title>
        <authorList>
            <person name="Anantharaman K."/>
            <person name="Brown C.T."/>
            <person name="Hug L.A."/>
            <person name="Sharon I."/>
            <person name="Castelle C.J."/>
            <person name="Probst A.J."/>
            <person name="Thomas B.C."/>
            <person name="Singh A."/>
            <person name="Wilkins M.J."/>
            <person name="Karaoz U."/>
            <person name="Brodie E.L."/>
            <person name="Williams K.H."/>
            <person name="Hubbard S.S."/>
            <person name="Banfield J.F."/>
        </authorList>
    </citation>
    <scope>NUCLEOTIDE SEQUENCE [LARGE SCALE GENOMIC DNA]</scope>
</reference>
<evidence type="ECO:0000256" key="4">
    <source>
        <dbReference type="ARBA" id="ARBA00023157"/>
    </source>
</evidence>
<sequence>MRNNFSIPVAVIIAGALIAGALLYNNKGNSGYDSNLGAVADSEPIAEEKIVDINIRSVSGNDHILGNVNAPIKIVEFSDLECPFCKSFHPTMKKIMEEYGKSGKVAWVYRHFPIDQLHSKARKEAEATECAAEQGGEIKFWGYIDRLFEVTPSNDRLDLELLPQIAEDVGLNRLSFEQCLESGKYAQRVADDLSDAITAGGTGTPYSVLIAPNGEKFPILGAQSFSEVKTIIESALK</sequence>
<feature type="domain" description="Thioredoxin" evidence="7">
    <location>
        <begin position="44"/>
        <end position="237"/>
    </location>
</feature>